<protein>
    <submittedName>
        <fullName evidence="1">5976_t:CDS:1</fullName>
    </submittedName>
</protein>
<dbReference type="Proteomes" id="UP000789375">
    <property type="component" value="Unassembled WGS sequence"/>
</dbReference>
<proteinExistence type="predicted"/>
<accession>A0A9N9FCB0</accession>
<gene>
    <name evidence="1" type="ORF">FMOSSE_LOCUS5168</name>
</gene>
<reference evidence="1" key="1">
    <citation type="submission" date="2021-06" db="EMBL/GenBank/DDBJ databases">
        <authorList>
            <person name="Kallberg Y."/>
            <person name="Tangrot J."/>
            <person name="Rosling A."/>
        </authorList>
    </citation>
    <scope>NUCLEOTIDE SEQUENCE</scope>
    <source>
        <strain evidence="1">87-6 pot B 2015</strain>
    </source>
</reference>
<evidence type="ECO:0000313" key="2">
    <source>
        <dbReference type="Proteomes" id="UP000789375"/>
    </source>
</evidence>
<evidence type="ECO:0000313" key="1">
    <source>
        <dbReference type="EMBL" id="CAG8523814.1"/>
    </source>
</evidence>
<comment type="caution">
    <text evidence="1">The sequence shown here is derived from an EMBL/GenBank/DDBJ whole genome shotgun (WGS) entry which is preliminary data.</text>
</comment>
<dbReference type="EMBL" id="CAJVPP010000949">
    <property type="protein sequence ID" value="CAG8523814.1"/>
    <property type="molecule type" value="Genomic_DNA"/>
</dbReference>
<keyword evidence="2" id="KW-1185">Reference proteome</keyword>
<dbReference type="AlphaFoldDB" id="A0A9N9FCB0"/>
<name>A0A9N9FCB0_FUNMO</name>
<sequence>MFNAATLYFSGGAGKKDEALGKNILEQLLINSIRKLLNIARKMGIPKGILLKCME</sequence>
<organism evidence="1 2">
    <name type="scientific">Funneliformis mosseae</name>
    <name type="common">Endomycorrhizal fungus</name>
    <name type="synonym">Glomus mosseae</name>
    <dbReference type="NCBI Taxonomy" id="27381"/>
    <lineage>
        <taxon>Eukaryota</taxon>
        <taxon>Fungi</taxon>
        <taxon>Fungi incertae sedis</taxon>
        <taxon>Mucoromycota</taxon>
        <taxon>Glomeromycotina</taxon>
        <taxon>Glomeromycetes</taxon>
        <taxon>Glomerales</taxon>
        <taxon>Glomeraceae</taxon>
        <taxon>Funneliformis</taxon>
    </lineage>
</organism>